<proteinExistence type="inferred from homology"/>
<dbReference type="AlphaFoldDB" id="A0AA40D818"/>
<dbReference type="SUPFAM" id="SSF52833">
    <property type="entry name" value="Thioredoxin-like"/>
    <property type="match status" value="1"/>
</dbReference>
<evidence type="ECO:0000313" key="7">
    <source>
        <dbReference type="EMBL" id="KAK0663664.1"/>
    </source>
</evidence>
<keyword evidence="2" id="KW-0285">Flavoprotein</keyword>
<dbReference type="Pfam" id="PF01494">
    <property type="entry name" value="FAD_binding_3"/>
    <property type="match status" value="1"/>
</dbReference>
<dbReference type="Pfam" id="PF07976">
    <property type="entry name" value="Phe_hydrox_dim"/>
    <property type="match status" value="1"/>
</dbReference>
<feature type="domain" description="Phenol hydroxylase-like C-terminal dimerisation" evidence="6">
    <location>
        <begin position="170"/>
        <end position="385"/>
    </location>
</feature>
<dbReference type="PRINTS" id="PR00420">
    <property type="entry name" value="RNGMNOXGNASE"/>
</dbReference>
<evidence type="ECO:0000256" key="1">
    <source>
        <dbReference type="ARBA" id="ARBA00007801"/>
    </source>
</evidence>
<dbReference type="Gene3D" id="3.30.9.10">
    <property type="entry name" value="D-Amino Acid Oxidase, subunit A, domain 2"/>
    <property type="match status" value="1"/>
</dbReference>
<dbReference type="EMBL" id="JAUJDW010000003">
    <property type="protein sequence ID" value="KAK0663664.1"/>
    <property type="molecule type" value="Genomic_DNA"/>
</dbReference>
<dbReference type="Proteomes" id="UP001175001">
    <property type="component" value="Unassembled WGS sequence"/>
</dbReference>
<dbReference type="CDD" id="cd02979">
    <property type="entry name" value="PHOX_C"/>
    <property type="match status" value="1"/>
</dbReference>
<accession>A0AA40D818</accession>
<dbReference type="SUPFAM" id="SSF54373">
    <property type="entry name" value="FAD-linked reductases, C-terminal domain"/>
    <property type="match status" value="1"/>
</dbReference>
<evidence type="ECO:0000256" key="3">
    <source>
        <dbReference type="ARBA" id="ARBA00022827"/>
    </source>
</evidence>
<sequence>MLMPRERNMTRVYVELKPELRGGTSRDELSQQLVMQRAKEIMYPFRLKWKTVEWFGRYVVGQRVSTKFADHRRRVFICGDAAHTHSPKAAQGMNTSMHDAWNLAWKLNFAVRKLAKPELLATYEVERRRVAEDLINFDYEHAKTFAAGDWDALAKNFASYTRFISGMGAEYEPNALNRLSDSMGSGDLKPGCLPTPAKATRYADANPVDVQLDIPMLGQFRIYFFCNSARTSRPFIDVVCRQANSQQSFTGRMSAATDASYTIQPPIAAPHDEFICPGRYTTTSCLFTWALITPTPRAAFELADLPQVLRESPWTVYLDDIPWEDTRGKGCIEKWLGGLQGDETALAIIRPDGYVGTLRIWQDGSRSCGKEAVEWMDEYFEGFLSDIV</sequence>
<name>A0AA40D818_9PEZI</name>
<keyword evidence="3" id="KW-0274">FAD</keyword>
<keyword evidence="8" id="KW-1185">Reference proteome</keyword>
<evidence type="ECO:0000259" key="6">
    <source>
        <dbReference type="Pfam" id="PF07976"/>
    </source>
</evidence>
<dbReference type="PANTHER" id="PTHR43004:SF4">
    <property type="entry name" value="FAD-BINDING DOMAIN-CONTAINING PROTEIN"/>
    <property type="match status" value="1"/>
</dbReference>
<dbReference type="InterPro" id="IPR012941">
    <property type="entry name" value="Phe_hydrox_C_dim_dom"/>
</dbReference>
<protein>
    <submittedName>
        <fullName evidence="7">Aromatic hydroxylase fmpF</fullName>
    </submittedName>
</protein>
<dbReference type="Gene3D" id="3.40.30.20">
    <property type="match status" value="1"/>
</dbReference>
<evidence type="ECO:0000256" key="2">
    <source>
        <dbReference type="ARBA" id="ARBA00022630"/>
    </source>
</evidence>
<dbReference type="InterPro" id="IPR036249">
    <property type="entry name" value="Thioredoxin-like_sf"/>
</dbReference>
<dbReference type="InterPro" id="IPR036188">
    <property type="entry name" value="FAD/NAD-bd_sf"/>
</dbReference>
<dbReference type="GO" id="GO:0016709">
    <property type="term" value="F:oxidoreductase activity, acting on paired donors, with incorporation or reduction of molecular oxygen, NAD(P)H as one donor, and incorporation of one atom of oxygen"/>
    <property type="evidence" value="ECO:0007669"/>
    <property type="project" value="UniProtKB-ARBA"/>
</dbReference>
<reference evidence="7" key="1">
    <citation type="submission" date="2023-06" db="EMBL/GenBank/DDBJ databases">
        <title>Multi-omics analyses reveal the molecular pathogenesis toolkit of Lasiodiplodia hormozganensis, a cross-kingdom pathogen.</title>
        <authorList>
            <person name="Felix C."/>
            <person name="Meneses R."/>
            <person name="Goncalves M.F.M."/>
            <person name="Tilleman L."/>
            <person name="Duarte A.S."/>
            <person name="Jorrin-Novo J.V."/>
            <person name="Van De Peer Y."/>
            <person name="Deforce D."/>
            <person name="Van Nieuwerburgh F."/>
            <person name="Esteves A.C."/>
            <person name="Alves A."/>
        </authorList>
    </citation>
    <scope>NUCLEOTIDE SEQUENCE</scope>
    <source>
        <strain evidence="7">CBS 339.90</strain>
    </source>
</reference>
<evidence type="ECO:0000259" key="5">
    <source>
        <dbReference type="Pfam" id="PF01494"/>
    </source>
</evidence>
<feature type="domain" description="FAD-binding" evidence="5">
    <location>
        <begin position="1"/>
        <end position="137"/>
    </location>
</feature>
<keyword evidence="4" id="KW-0560">Oxidoreductase</keyword>
<dbReference type="PANTHER" id="PTHR43004">
    <property type="entry name" value="TRK SYSTEM POTASSIUM UPTAKE PROTEIN"/>
    <property type="match status" value="1"/>
</dbReference>
<organism evidence="7 8">
    <name type="scientific">Lasiodiplodia hormozganensis</name>
    <dbReference type="NCBI Taxonomy" id="869390"/>
    <lineage>
        <taxon>Eukaryota</taxon>
        <taxon>Fungi</taxon>
        <taxon>Dikarya</taxon>
        <taxon>Ascomycota</taxon>
        <taxon>Pezizomycotina</taxon>
        <taxon>Dothideomycetes</taxon>
        <taxon>Dothideomycetes incertae sedis</taxon>
        <taxon>Botryosphaeriales</taxon>
        <taxon>Botryosphaeriaceae</taxon>
        <taxon>Lasiodiplodia</taxon>
    </lineage>
</organism>
<dbReference type="InterPro" id="IPR038220">
    <property type="entry name" value="PHOX_C_sf"/>
</dbReference>
<gene>
    <name evidence="7" type="primary">fmpF_0</name>
    <name evidence="7" type="ORF">DIS24_g845</name>
</gene>
<dbReference type="Gene3D" id="3.50.50.60">
    <property type="entry name" value="FAD/NAD(P)-binding domain"/>
    <property type="match status" value="1"/>
</dbReference>
<dbReference type="InterPro" id="IPR050641">
    <property type="entry name" value="RIFMO-like"/>
</dbReference>
<dbReference type="SUPFAM" id="SSF51905">
    <property type="entry name" value="FAD/NAD(P)-binding domain"/>
    <property type="match status" value="1"/>
</dbReference>
<dbReference type="GO" id="GO:0071949">
    <property type="term" value="F:FAD binding"/>
    <property type="evidence" value="ECO:0007669"/>
    <property type="project" value="InterPro"/>
</dbReference>
<comment type="similarity">
    <text evidence="1">Belongs to the PheA/TfdB FAD monooxygenase family.</text>
</comment>
<evidence type="ECO:0000313" key="8">
    <source>
        <dbReference type="Proteomes" id="UP001175001"/>
    </source>
</evidence>
<comment type="caution">
    <text evidence="7">The sequence shown here is derived from an EMBL/GenBank/DDBJ whole genome shotgun (WGS) entry which is preliminary data.</text>
</comment>
<dbReference type="InterPro" id="IPR002938">
    <property type="entry name" value="FAD-bd"/>
</dbReference>
<evidence type="ECO:0000256" key="4">
    <source>
        <dbReference type="ARBA" id="ARBA00023002"/>
    </source>
</evidence>